<reference evidence="4 5" key="1">
    <citation type="submission" date="2016-03" db="EMBL/GenBank/DDBJ databases">
        <authorList>
            <person name="Ploux O."/>
        </authorList>
    </citation>
    <scope>NUCLEOTIDE SEQUENCE [LARGE SCALE GENOMIC DNA]</scope>
    <source>
        <strain evidence="4 5">UAMH 11012</strain>
    </source>
</reference>
<feature type="region of interest" description="Disordered" evidence="2">
    <location>
        <begin position="871"/>
        <end position="926"/>
    </location>
</feature>
<keyword evidence="5" id="KW-1185">Reference proteome</keyword>
<dbReference type="PANTHER" id="PTHR10039:SF5">
    <property type="entry name" value="NACHT DOMAIN-CONTAINING PROTEIN"/>
    <property type="match status" value="1"/>
</dbReference>
<evidence type="ECO:0000256" key="2">
    <source>
        <dbReference type="SAM" id="MobiDB-lite"/>
    </source>
</evidence>
<evidence type="ECO:0000256" key="1">
    <source>
        <dbReference type="PROSITE-ProRule" id="PRU00023"/>
    </source>
</evidence>
<feature type="compositionally biased region" description="Polar residues" evidence="2">
    <location>
        <begin position="217"/>
        <end position="226"/>
    </location>
</feature>
<evidence type="ECO:0000313" key="5">
    <source>
        <dbReference type="Proteomes" id="UP000184330"/>
    </source>
</evidence>
<dbReference type="InterPro" id="IPR002110">
    <property type="entry name" value="Ankyrin_rpt"/>
</dbReference>
<dbReference type="Proteomes" id="UP000184330">
    <property type="component" value="Unassembled WGS sequence"/>
</dbReference>
<accession>A0A1L7WC50</accession>
<dbReference type="OrthoDB" id="443402at2759"/>
<dbReference type="Gene3D" id="1.25.40.20">
    <property type="entry name" value="Ankyrin repeat-containing domain"/>
    <property type="match status" value="1"/>
</dbReference>
<dbReference type="InterPro" id="IPR036770">
    <property type="entry name" value="Ankyrin_rpt-contain_sf"/>
</dbReference>
<dbReference type="Pfam" id="PF25053">
    <property type="entry name" value="DUF7791"/>
    <property type="match status" value="1"/>
</dbReference>
<feature type="region of interest" description="Disordered" evidence="2">
    <location>
        <begin position="211"/>
        <end position="234"/>
    </location>
</feature>
<dbReference type="EMBL" id="FJOG01000001">
    <property type="protein sequence ID" value="CZR50367.1"/>
    <property type="molecule type" value="Genomic_DNA"/>
</dbReference>
<evidence type="ECO:0000259" key="3">
    <source>
        <dbReference type="Pfam" id="PF25053"/>
    </source>
</evidence>
<feature type="domain" description="DUF7791" evidence="3">
    <location>
        <begin position="473"/>
        <end position="604"/>
    </location>
</feature>
<dbReference type="AlphaFoldDB" id="A0A1L7WC50"/>
<feature type="repeat" description="ANK" evidence="1">
    <location>
        <begin position="725"/>
        <end position="757"/>
    </location>
</feature>
<keyword evidence="1" id="KW-0040">ANK repeat</keyword>
<sequence length="926" mass="104631">MLDPVTALGVASNVVQLVTFTSDLISKSREFYESADGALVEQLELEAITVSLQSLSSDLILPTIRKEDQLKVTPTEKQLREICNGCRDVSKELLVLIRDVRAEGPHKKWNSFQQALKFVLRSKKDVKQWQRNLVDEVHRGDWKIQNDKDLVNFSAKLSACAKEEGDLLMKQHILERLHFGEIEDRAERIPEAHGRTFEWIFQPLEVSDGTLGPGELNTGSQTSTAHSSDEPEKQAEWSGKSTLMKYLQRDKRTLDYLKPWINGRSIITAGFFFWNSGTAMQMSKLGLLQTLLYGAIEENLDLISVISRRRWKSYLLFGGDVRNWSMTELVEAFQFDGDGAEIVKFIQDSISSRENIKFCAASRPWLVFEDAFQRQPSLRVEDLTVADIQLFVTEKLHESQIFVTLSNLDHPASTALISEVTTKASGVFLWVQLVVLSLLEGLRDGDAITDLQARLLVLPADLEYLFEKMLGDLNPAYFEQASMYFQIVRAATDPLPIILLSFAEEGLEKAIEYKMQPETNEQQRFRAEIMRRRLSSRCKGLLEAPRAGVELPQAKVQFLHRTARDFIHKPKVWGYVASGTNDSFDANIRLSASWLFELKTMAPRSYPAEHVWSSIRSCVEYSLKFENTKPDLHILLLDEPSQVGDTLFDTSGPNGSTWHQDIIAHESQIQHLKLGRITHWTCTENLKPGLERGTTSFFEYAFIYPLRTYVINKLQNGAPLDVLILNHSLLYTAASAKNFEFLELLFSLGADPNAGESAGMGWTTWEYVSRRIVFDKESLNTSEEVVKIVQLFLDNGADLQANLGDLSVHELIKKRCHNGTAAIPYILLSKVFAAAETAKSPRKKEGRKRTKSPFAMLPILERPAPTRKVELMGSSSAEDAENVEKFGKPTGPLNTAPKEPLQQPPKHVKSKFGGILKFFRRSKGRG</sequence>
<proteinExistence type="predicted"/>
<dbReference type="PROSITE" id="PS50088">
    <property type="entry name" value="ANK_REPEAT"/>
    <property type="match status" value="1"/>
</dbReference>
<dbReference type="PANTHER" id="PTHR10039">
    <property type="entry name" value="AMELOGENIN"/>
    <property type="match status" value="1"/>
</dbReference>
<organism evidence="4 5">
    <name type="scientific">Phialocephala subalpina</name>
    <dbReference type="NCBI Taxonomy" id="576137"/>
    <lineage>
        <taxon>Eukaryota</taxon>
        <taxon>Fungi</taxon>
        <taxon>Dikarya</taxon>
        <taxon>Ascomycota</taxon>
        <taxon>Pezizomycotina</taxon>
        <taxon>Leotiomycetes</taxon>
        <taxon>Helotiales</taxon>
        <taxon>Mollisiaceae</taxon>
        <taxon>Phialocephala</taxon>
        <taxon>Phialocephala fortinii species complex</taxon>
    </lineage>
</organism>
<protein>
    <recommendedName>
        <fullName evidence="3">DUF7791 domain-containing protein</fullName>
    </recommendedName>
</protein>
<name>A0A1L7WC50_9HELO</name>
<gene>
    <name evidence="4" type="ORF">PAC_00239</name>
</gene>
<dbReference type="InterPro" id="IPR056693">
    <property type="entry name" value="DUF7791"/>
</dbReference>
<evidence type="ECO:0000313" key="4">
    <source>
        <dbReference type="EMBL" id="CZR50367.1"/>
    </source>
</evidence>